<gene>
    <name evidence="2" type="ORF">PanWU01x14_241360</name>
</gene>
<dbReference type="AlphaFoldDB" id="A0A2P5BGH9"/>
<feature type="compositionally biased region" description="Basic and acidic residues" evidence="1">
    <location>
        <begin position="137"/>
        <end position="147"/>
    </location>
</feature>
<organism evidence="2 3">
    <name type="scientific">Parasponia andersonii</name>
    <name type="common">Sponia andersonii</name>
    <dbReference type="NCBI Taxonomy" id="3476"/>
    <lineage>
        <taxon>Eukaryota</taxon>
        <taxon>Viridiplantae</taxon>
        <taxon>Streptophyta</taxon>
        <taxon>Embryophyta</taxon>
        <taxon>Tracheophyta</taxon>
        <taxon>Spermatophyta</taxon>
        <taxon>Magnoliopsida</taxon>
        <taxon>eudicotyledons</taxon>
        <taxon>Gunneridae</taxon>
        <taxon>Pentapetalae</taxon>
        <taxon>rosids</taxon>
        <taxon>fabids</taxon>
        <taxon>Rosales</taxon>
        <taxon>Cannabaceae</taxon>
        <taxon>Parasponia</taxon>
    </lineage>
</organism>
<dbReference type="OrthoDB" id="1724076at2759"/>
<sequence>MAGGASRRGDRSGVASRTCSSSTSTGGVVGSVTTSWDSPSLTATAKLSIIFDSKYRLAICANTERFNNEYGYIVCMHGSFHYEDWRHVPVEETFAINLQDKLTRKVVDEQMRRAWRGQKYKLHMYFKEIGGEHDLAKAKLSRHEKNSNSRSKRKWASRNGSKKPPCHHVTQDRVTADRIGQIERCILILRLGGLV</sequence>
<reference evidence="3" key="1">
    <citation type="submission" date="2016-06" db="EMBL/GenBank/DDBJ databases">
        <title>Parallel loss of symbiosis genes in relatives of nitrogen-fixing non-legume Parasponia.</title>
        <authorList>
            <person name="Van Velzen R."/>
            <person name="Holmer R."/>
            <person name="Bu F."/>
            <person name="Rutten L."/>
            <person name="Van Zeijl A."/>
            <person name="Liu W."/>
            <person name="Santuari L."/>
            <person name="Cao Q."/>
            <person name="Sharma T."/>
            <person name="Shen D."/>
            <person name="Roswanjaya Y."/>
            <person name="Wardhani T."/>
            <person name="Kalhor M.S."/>
            <person name="Jansen J."/>
            <person name="Van den Hoogen J."/>
            <person name="Gungor B."/>
            <person name="Hartog M."/>
            <person name="Hontelez J."/>
            <person name="Verver J."/>
            <person name="Yang W.-C."/>
            <person name="Schijlen E."/>
            <person name="Repin R."/>
            <person name="Schilthuizen M."/>
            <person name="Schranz E."/>
            <person name="Heidstra R."/>
            <person name="Miyata K."/>
            <person name="Fedorova E."/>
            <person name="Kohlen W."/>
            <person name="Bisseling T."/>
            <person name="Smit S."/>
            <person name="Geurts R."/>
        </authorList>
    </citation>
    <scope>NUCLEOTIDE SEQUENCE [LARGE SCALE GENOMIC DNA]</scope>
    <source>
        <strain evidence="3">cv. WU1-14</strain>
    </source>
</reference>
<dbReference type="EMBL" id="JXTB01000286">
    <property type="protein sequence ID" value="PON47897.1"/>
    <property type="molecule type" value="Genomic_DNA"/>
</dbReference>
<comment type="caution">
    <text evidence="2">The sequence shown here is derived from an EMBL/GenBank/DDBJ whole genome shotgun (WGS) entry which is preliminary data.</text>
</comment>
<feature type="compositionally biased region" description="Low complexity" evidence="1">
    <location>
        <begin position="12"/>
        <end position="29"/>
    </location>
</feature>
<feature type="region of interest" description="Disordered" evidence="1">
    <location>
        <begin position="1"/>
        <end position="29"/>
    </location>
</feature>
<evidence type="ECO:0000256" key="1">
    <source>
        <dbReference type="SAM" id="MobiDB-lite"/>
    </source>
</evidence>
<accession>A0A2P5BGH9</accession>
<evidence type="ECO:0000313" key="2">
    <source>
        <dbReference type="EMBL" id="PON47897.1"/>
    </source>
</evidence>
<proteinExistence type="predicted"/>
<dbReference type="Proteomes" id="UP000237105">
    <property type="component" value="Unassembled WGS sequence"/>
</dbReference>
<name>A0A2P5BGH9_PARAD</name>
<feature type="region of interest" description="Disordered" evidence="1">
    <location>
        <begin position="137"/>
        <end position="172"/>
    </location>
</feature>
<protein>
    <submittedName>
        <fullName evidence="2">Uncharacterized protein</fullName>
    </submittedName>
</protein>
<evidence type="ECO:0000313" key="3">
    <source>
        <dbReference type="Proteomes" id="UP000237105"/>
    </source>
</evidence>
<feature type="compositionally biased region" description="Basic residues" evidence="1">
    <location>
        <begin position="150"/>
        <end position="166"/>
    </location>
</feature>
<keyword evidence="3" id="KW-1185">Reference proteome</keyword>